<feature type="region of interest" description="Disordered" evidence="2">
    <location>
        <begin position="1"/>
        <end position="48"/>
    </location>
</feature>
<dbReference type="Proteomes" id="UP000046393">
    <property type="component" value="Unplaced"/>
</dbReference>
<feature type="compositionally biased region" description="Basic and acidic residues" evidence="2">
    <location>
        <begin position="34"/>
        <end position="46"/>
    </location>
</feature>
<keyword evidence="1" id="KW-0067">ATP-binding</keyword>
<feature type="domain" description="PIPK" evidence="3">
    <location>
        <begin position="64"/>
        <end position="421"/>
    </location>
</feature>
<evidence type="ECO:0000256" key="2">
    <source>
        <dbReference type="SAM" id="MobiDB-lite"/>
    </source>
</evidence>
<dbReference type="GO" id="GO:0005886">
    <property type="term" value="C:plasma membrane"/>
    <property type="evidence" value="ECO:0007669"/>
    <property type="project" value="TreeGrafter"/>
</dbReference>
<feature type="compositionally biased region" description="Basic and acidic residues" evidence="2">
    <location>
        <begin position="460"/>
        <end position="499"/>
    </location>
</feature>
<evidence type="ECO:0000313" key="5">
    <source>
        <dbReference type="WBParaSite" id="SMUV_0000006801-mRNA-1"/>
    </source>
</evidence>
<dbReference type="GO" id="GO:0005524">
    <property type="term" value="F:ATP binding"/>
    <property type="evidence" value="ECO:0007669"/>
    <property type="project" value="UniProtKB-UniRule"/>
</dbReference>
<evidence type="ECO:0000259" key="3">
    <source>
        <dbReference type="PROSITE" id="PS51455"/>
    </source>
</evidence>
<keyword evidence="1" id="KW-0547">Nucleotide-binding</keyword>
<reference evidence="5" key="1">
    <citation type="submission" date="2017-02" db="UniProtKB">
        <authorList>
            <consortium name="WormBaseParasite"/>
        </authorList>
    </citation>
    <scope>IDENTIFICATION</scope>
</reference>
<dbReference type="SUPFAM" id="SSF56104">
    <property type="entry name" value="SAICAR synthase-like"/>
    <property type="match status" value="1"/>
</dbReference>
<dbReference type="InterPro" id="IPR027483">
    <property type="entry name" value="PInositol-4-P-4/5-kinase_C_sf"/>
</dbReference>
<proteinExistence type="predicted"/>
<dbReference type="Gene3D" id="3.30.810.10">
    <property type="entry name" value="2-Layer Sandwich"/>
    <property type="match status" value="1"/>
</dbReference>
<organism evidence="4 5">
    <name type="scientific">Syphacia muris</name>
    <dbReference type="NCBI Taxonomy" id="451379"/>
    <lineage>
        <taxon>Eukaryota</taxon>
        <taxon>Metazoa</taxon>
        <taxon>Ecdysozoa</taxon>
        <taxon>Nematoda</taxon>
        <taxon>Chromadorea</taxon>
        <taxon>Rhabditida</taxon>
        <taxon>Spirurina</taxon>
        <taxon>Oxyuridomorpha</taxon>
        <taxon>Oxyuroidea</taxon>
        <taxon>Oxyuridae</taxon>
        <taxon>Syphacia</taxon>
    </lineage>
</organism>
<dbReference type="Gene3D" id="3.30.800.10">
    <property type="entry name" value="Phosphatidylinositol Phosphate Kinase II Beta"/>
    <property type="match status" value="1"/>
</dbReference>
<dbReference type="GO" id="GO:0016308">
    <property type="term" value="F:1-phosphatidylinositol-4-phosphate 5-kinase activity"/>
    <property type="evidence" value="ECO:0007669"/>
    <property type="project" value="TreeGrafter"/>
</dbReference>
<protein>
    <submittedName>
        <fullName evidence="5">PIPK domain-containing protein</fullName>
    </submittedName>
</protein>
<dbReference type="AlphaFoldDB" id="A0A0N5A7R0"/>
<dbReference type="InterPro" id="IPR002498">
    <property type="entry name" value="PInositol-4-P-4/5-kinase_core"/>
</dbReference>
<dbReference type="STRING" id="451379.A0A0N5A7R0"/>
<dbReference type="InterPro" id="IPR027484">
    <property type="entry name" value="PInositol-4-P-5-kinase_N"/>
</dbReference>
<name>A0A0N5A7R0_9BILA</name>
<accession>A0A0N5A7R0</accession>
<dbReference type="Pfam" id="PF01504">
    <property type="entry name" value="PIP5K"/>
    <property type="match status" value="1"/>
</dbReference>
<dbReference type="PANTHER" id="PTHR23086:SF101">
    <property type="entry name" value="LP03320P-RELATED"/>
    <property type="match status" value="1"/>
</dbReference>
<dbReference type="GO" id="GO:0046854">
    <property type="term" value="P:phosphatidylinositol phosphate biosynthetic process"/>
    <property type="evidence" value="ECO:0007669"/>
    <property type="project" value="TreeGrafter"/>
</dbReference>
<dbReference type="PANTHER" id="PTHR23086">
    <property type="entry name" value="PHOSPHATIDYLINOSITOL-4-PHOSPHATE 5-KINASE"/>
    <property type="match status" value="1"/>
</dbReference>
<dbReference type="InterPro" id="IPR023610">
    <property type="entry name" value="PInositol-4/5-P-5/4-kinase"/>
</dbReference>
<keyword evidence="1" id="KW-0418">Kinase</keyword>
<evidence type="ECO:0000256" key="1">
    <source>
        <dbReference type="PROSITE-ProRule" id="PRU00781"/>
    </source>
</evidence>
<evidence type="ECO:0000313" key="4">
    <source>
        <dbReference type="Proteomes" id="UP000046393"/>
    </source>
</evidence>
<feature type="compositionally biased region" description="Polar residues" evidence="2">
    <location>
        <begin position="22"/>
        <end position="32"/>
    </location>
</feature>
<keyword evidence="1" id="KW-0808">Transferase</keyword>
<feature type="region of interest" description="Disordered" evidence="2">
    <location>
        <begin position="426"/>
        <end position="512"/>
    </location>
</feature>
<dbReference type="PROSITE" id="PS51455">
    <property type="entry name" value="PIPK"/>
    <property type="match status" value="1"/>
</dbReference>
<sequence length="527" mass="59378">MSSQAVRFAPQSADGPSHQGHDNSVTLPPNTTNDEDKNQEEFEKQKLGHRRIDKQGEVSYKRVPTNALMGAIQLGIANSIGSLASKPVRDLLLQDFAVIETVSFPSGGSQLTPSHGYGDFRFQTYAPIAFRTFRGLFNIKAADFLRSICTEPLKELSNAGASGSIFYVSSDDQFIIKTVQHKEAEFLQKLLPGYYMNFNQNPHTLLPKFFGFFCYQSLGKNIRLLVMNNLLPQSITMHEKYDLKGSTYKRYASKAERAKSTPTLKDLDFVKEHPEGFFLDSTAYNALLKTLSRDCLVLESFKIMDYSLLIGVHCLDVGDGSGADEDKDNDNADASSTKSFISPQYFINLSFKCFRGVFPGKNQKGQTVLLFLGIIDILQNYRLFKKFEHAWKSLLYEADSVSVHNPSFYAQRFQTFLKTQVFHSSPTLHYSPSKRRSNKKSIGAKDETDVVPGSSQPVRNDSRSISRDSGRRSYHRQDTITDKSREKKVERLFAPEPERQMVPQESVSEDETVVGISPTEILLTYSS</sequence>
<keyword evidence="4" id="KW-1185">Reference proteome</keyword>
<dbReference type="CDD" id="cd17301">
    <property type="entry name" value="PIPKc_PIP5KI"/>
    <property type="match status" value="1"/>
</dbReference>
<dbReference type="WBParaSite" id="SMUV_0000006801-mRNA-1">
    <property type="protein sequence ID" value="SMUV_0000006801-mRNA-1"/>
    <property type="gene ID" value="SMUV_0000006801"/>
</dbReference>
<dbReference type="SMART" id="SM00330">
    <property type="entry name" value="PIPKc"/>
    <property type="match status" value="1"/>
</dbReference>